<dbReference type="EMBL" id="JABXWT010000022">
    <property type="protein sequence ID" value="NVO58319.1"/>
    <property type="molecule type" value="Genomic_DNA"/>
</dbReference>
<keyword evidence="6" id="KW-0472">Membrane</keyword>
<dbReference type="RefSeq" id="WP_176867360.1">
    <property type="nucleotide sequence ID" value="NZ_JABXWT010000022.1"/>
</dbReference>
<reference evidence="8 9" key="1">
    <citation type="submission" date="2020-06" db="EMBL/GenBank/DDBJ databases">
        <authorList>
            <person name="Cao W.R."/>
        </authorList>
    </citation>
    <scope>NUCLEOTIDE SEQUENCE [LARGE SCALE GENOMIC DNA]</scope>
    <source>
        <strain evidence="8 9">B1Z28</strain>
    </source>
</reference>
<evidence type="ECO:0000256" key="2">
    <source>
        <dbReference type="ARBA" id="ARBA00005811"/>
    </source>
</evidence>
<comment type="subcellular location">
    <subcellularLocation>
        <location evidence="1">Cell membrane</location>
        <topology evidence="1">Single-pass membrane protein</topology>
    </subcellularLocation>
    <subcellularLocation>
        <location evidence="7">Cell membrane</location>
        <topology evidence="7">Single-pass type II membrane protein</topology>
    </subcellularLocation>
</comment>
<evidence type="ECO:0000256" key="4">
    <source>
        <dbReference type="ARBA" id="ARBA00022692"/>
    </source>
</evidence>
<keyword evidence="7" id="KW-0813">Transport</keyword>
<dbReference type="PANTHER" id="PTHR30558:SF3">
    <property type="entry name" value="BIOPOLYMER TRANSPORT PROTEIN EXBD-RELATED"/>
    <property type="match status" value="1"/>
</dbReference>
<keyword evidence="4 7" id="KW-0812">Transmembrane</keyword>
<sequence length="127" mass="13841">MDFSAPPRRPRSESIVPMINVVFLLLIFFLMTSNLTTPEPFDVTPPNATSEIEPEMERILYVDKTGRISFEGTEDTAALSAITAISSTDQIIQMRADAELEASVLAGLLQKLASAGLSRVELIVTAQ</sequence>
<keyword evidence="7" id="KW-0653">Protein transport</keyword>
<keyword evidence="5" id="KW-1133">Transmembrane helix</keyword>
<comment type="similarity">
    <text evidence="2 7">Belongs to the ExbD/TolR family.</text>
</comment>
<gene>
    <name evidence="8" type="ORF">HW561_21265</name>
</gene>
<evidence type="ECO:0000313" key="9">
    <source>
        <dbReference type="Proteomes" id="UP000630805"/>
    </source>
</evidence>
<accession>A0ABX2PWZ9</accession>
<proteinExistence type="inferred from homology"/>
<name>A0ABX2PWZ9_9RHOB</name>
<evidence type="ECO:0000256" key="1">
    <source>
        <dbReference type="ARBA" id="ARBA00004162"/>
    </source>
</evidence>
<keyword evidence="9" id="KW-1185">Reference proteome</keyword>
<evidence type="ECO:0000256" key="3">
    <source>
        <dbReference type="ARBA" id="ARBA00022475"/>
    </source>
</evidence>
<dbReference type="Proteomes" id="UP000630805">
    <property type="component" value="Unassembled WGS sequence"/>
</dbReference>
<evidence type="ECO:0000313" key="8">
    <source>
        <dbReference type="EMBL" id="NVO58319.1"/>
    </source>
</evidence>
<organism evidence="8 9">
    <name type="scientific">Ruegeria haliotis</name>
    <dbReference type="NCBI Taxonomy" id="2747601"/>
    <lineage>
        <taxon>Bacteria</taxon>
        <taxon>Pseudomonadati</taxon>
        <taxon>Pseudomonadota</taxon>
        <taxon>Alphaproteobacteria</taxon>
        <taxon>Rhodobacterales</taxon>
        <taxon>Roseobacteraceae</taxon>
        <taxon>Ruegeria</taxon>
    </lineage>
</organism>
<evidence type="ECO:0000256" key="7">
    <source>
        <dbReference type="RuleBase" id="RU003879"/>
    </source>
</evidence>
<keyword evidence="3" id="KW-1003">Cell membrane</keyword>
<evidence type="ECO:0000256" key="6">
    <source>
        <dbReference type="ARBA" id="ARBA00023136"/>
    </source>
</evidence>
<protein>
    <submittedName>
        <fullName evidence="8">Biopolymer transporter ExbD</fullName>
    </submittedName>
</protein>
<comment type="caution">
    <text evidence="8">The sequence shown here is derived from an EMBL/GenBank/DDBJ whole genome shotgun (WGS) entry which is preliminary data.</text>
</comment>
<evidence type="ECO:0000256" key="5">
    <source>
        <dbReference type="ARBA" id="ARBA00022989"/>
    </source>
</evidence>
<dbReference type="PANTHER" id="PTHR30558">
    <property type="entry name" value="EXBD MEMBRANE COMPONENT OF PMF-DRIVEN MACROMOLECULE IMPORT SYSTEM"/>
    <property type="match status" value="1"/>
</dbReference>
<dbReference type="Pfam" id="PF02472">
    <property type="entry name" value="ExbD"/>
    <property type="match status" value="1"/>
</dbReference>
<dbReference type="InterPro" id="IPR003400">
    <property type="entry name" value="ExbD"/>
</dbReference>